<dbReference type="GO" id="GO:0005576">
    <property type="term" value="C:extracellular region"/>
    <property type="evidence" value="ECO:0007669"/>
    <property type="project" value="UniProtKB-SubCell"/>
</dbReference>
<accession>A0A9Y2KZF4</accession>
<dbReference type="RefSeq" id="WP_270920151.1">
    <property type="nucleotide sequence ID" value="NZ_CP127247.1"/>
</dbReference>
<gene>
    <name evidence="3" type="ORF">QPJ95_23275</name>
</gene>
<organism evidence="3 4">
    <name type="scientific">Parasedimentitalea psychrophila</name>
    <dbReference type="NCBI Taxonomy" id="2997337"/>
    <lineage>
        <taxon>Bacteria</taxon>
        <taxon>Pseudomonadati</taxon>
        <taxon>Pseudomonadota</taxon>
        <taxon>Alphaproteobacteria</taxon>
        <taxon>Rhodobacterales</taxon>
        <taxon>Paracoccaceae</taxon>
        <taxon>Parasedimentitalea</taxon>
    </lineage>
</organism>
<dbReference type="InterPro" id="IPR011049">
    <property type="entry name" value="Serralysin-like_metalloprot_C"/>
</dbReference>
<name>A0A9Y2KZF4_9RHOB</name>
<evidence type="ECO:0000256" key="2">
    <source>
        <dbReference type="ARBA" id="ARBA00022525"/>
    </source>
</evidence>
<dbReference type="AlphaFoldDB" id="A0A9Y2KZF4"/>
<evidence type="ECO:0000256" key="1">
    <source>
        <dbReference type="ARBA" id="ARBA00004613"/>
    </source>
</evidence>
<sequence length="277" mass="28880">MTTNTIEAFAVGSFADIDPDETNSTVENTIFIVGKSFGSSSDPLHDSIGALTLDDANDDGRVGEGDAGYSVEDLWYNGSASELDAVVEYSVTVTYSDGTTGDDTIESNHVDADGTRVDGTDGANNTILGYAGNDAIDAGRGDDVVDAGIGDDTVQGGMGDDTIDGGEGNDFIQGGDSDDEMTGDTPLAAGEAEYLVQGFVKGDNFTLNNDHFNSAGATEFTVDGDPVQIRFIDNDANMDGDGYGDEIPTDMDGQVEINGELSQWRNSHSEKGSPQSD</sequence>
<dbReference type="SUPFAM" id="SSF51120">
    <property type="entry name" value="beta-Roll"/>
    <property type="match status" value="1"/>
</dbReference>
<dbReference type="Pfam" id="PF00353">
    <property type="entry name" value="HemolysinCabind"/>
    <property type="match status" value="2"/>
</dbReference>
<dbReference type="KEGG" id="ppso:QPJ95_23275"/>
<keyword evidence="2" id="KW-0964">Secreted</keyword>
<evidence type="ECO:0000313" key="3">
    <source>
        <dbReference type="EMBL" id="WIY25358.1"/>
    </source>
</evidence>
<keyword evidence="4" id="KW-1185">Reference proteome</keyword>
<protein>
    <recommendedName>
        <fullName evidence="5">Calcium-binding protein</fullName>
    </recommendedName>
</protein>
<dbReference type="InterPro" id="IPR001343">
    <property type="entry name" value="Hemolysn_Ca-bd"/>
</dbReference>
<evidence type="ECO:0000313" key="4">
    <source>
        <dbReference type="Proteomes" id="UP001238334"/>
    </source>
</evidence>
<dbReference type="Proteomes" id="UP001238334">
    <property type="component" value="Chromosome"/>
</dbReference>
<dbReference type="PRINTS" id="PR00313">
    <property type="entry name" value="CABNDNGRPT"/>
</dbReference>
<proteinExistence type="predicted"/>
<dbReference type="InterPro" id="IPR050557">
    <property type="entry name" value="RTX_toxin/Mannuronan_C5-epim"/>
</dbReference>
<dbReference type="PANTHER" id="PTHR38340">
    <property type="entry name" value="S-LAYER PROTEIN"/>
    <property type="match status" value="1"/>
</dbReference>
<dbReference type="GO" id="GO:0005509">
    <property type="term" value="F:calcium ion binding"/>
    <property type="evidence" value="ECO:0007669"/>
    <property type="project" value="InterPro"/>
</dbReference>
<dbReference type="EMBL" id="CP127247">
    <property type="protein sequence ID" value="WIY25358.1"/>
    <property type="molecule type" value="Genomic_DNA"/>
</dbReference>
<comment type="subcellular location">
    <subcellularLocation>
        <location evidence="1">Secreted</location>
    </subcellularLocation>
</comment>
<evidence type="ECO:0008006" key="5">
    <source>
        <dbReference type="Google" id="ProtNLM"/>
    </source>
</evidence>
<dbReference type="Gene3D" id="2.150.10.10">
    <property type="entry name" value="Serralysin-like metalloprotease, C-terminal"/>
    <property type="match status" value="1"/>
</dbReference>
<reference evidence="3 4" key="1">
    <citation type="submission" date="2023-06" db="EMBL/GenBank/DDBJ databases">
        <title>Parasedimentitalea psychrophila sp. nov., a psychrophilic bacterium isolated from deep-sea sediment.</title>
        <authorList>
            <person name="Li A."/>
        </authorList>
    </citation>
    <scope>NUCLEOTIDE SEQUENCE [LARGE SCALE GENOMIC DNA]</scope>
    <source>
        <strain evidence="3 4">QS115</strain>
    </source>
</reference>
<dbReference type="PANTHER" id="PTHR38340:SF1">
    <property type="entry name" value="S-LAYER PROTEIN"/>
    <property type="match status" value="1"/>
</dbReference>